<evidence type="ECO:0000259" key="1">
    <source>
        <dbReference type="PROSITE" id="PS51272"/>
    </source>
</evidence>
<feature type="domain" description="GH18" evidence="2">
    <location>
        <begin position="219"/>
        <end position="527"/>
    </location>
</feature>
<dbReference type="InterPro" id="IPR029070">
    <property type="entry name" value="Chitinase_insertion_sf"/>
</dbReference>
<name>A0ABY4W8K0_9BACL</name>
<reference evidence="3" key="1">
    <citation type="submission" date="2022-06" db="EMBL/GenBank/DDBJ databases">
        <title>Genome sequencing of Brevibacillus sp. BB3-R1.</title>
        <authorList>
            <person name="Heo J."/>
            <person name="Lee D."/>
            <person name="Won M."/>
            <person name="Han B.-H."/>
            <person name="Hong S.-B."/>
            <person name="Kwon S.-W."/>
        </authorList>
    </citation>
    <scope>NUCLEOTIDE SEQUENCE</scope>
    <source>
        <strain evidence="3">BB3-R1</strain>
    </source>
</reference>
<dbReference type="Proteomes" id="UP001056500">
    <property type="component" value="Chromosome"/>
</dbReference>
<dbReference type="Pfam" id="PF00704">
    <property type="entry name" value="Glyco_hydro_18"/>
    <property type="match status" value="1"/>
</dbReference>
<feature type="domain" description="SLH" evidence="1">
    <location>
        <begin position="31"/>
        <end position="91"/>
    </location>
</feature>
<evidence type="ECO:0000313" key="3">
    <source>
        <dbReference type="EMBL" id="USG63378.1"/>
    </source>
</evidence>
<organism evidence="3 4">
    <name type="scientific">Brevibacillus ruminantium</name>
    <dbReference type="NCBI Taxonomy" id="2950604"/>
    <lineage>
        <taxon>Bacteria</taxon>
        <taxon>Bacillati</taxon>
        <taxon>Bacillota</taxon>
        <taxon>Bacilli</taxon>
        <taxon>Bacillales</taxon>
        <taxon>Paenibacillaceae</taxon>
        <taxon>Brevibacillus</taxon>
    </lineage>
</organism>
<dbReference type="Pfam" id="PF00395">
    <property type="entry name" value="SLH"/>
    <property type="match status" value="3"/>
</dbReference>
<gene>
    <name evidence="3" type="ORF">NDK47_14430</name>
</gene>
<dbReference type="Gene3D" id="3.20.20.80">
    <property type="entry name" value="Glycosidases"/>
    <property type="match status" value="1"/>
</dbReference>
<dbReference type="EMBL" id="CP098755">
    <property type="protein sequence ID" value="USG63378.1"/>
    <property type="molecule type" value="Genomic_DNA"/>
</dbReference>
<dbReference type="PROSITE" id="PS51272">
    <property type="entry name" value="SLH"/>
    <property type="match status" value="3"/>
</dbReference>
<dbReference type="PROSITE" id="PS51910">
    <property type="entry name" value="GH18_2"/>
    <property type="match status" value="1"/>
</dbReference>
<sequence>MYTKRIHILITCLFWIMTLFTLSLGVSASANQTISFKDISSSYAREDILALSKAGIVLGDAQGYYHPKQAVTRAEFVAMLTRTWGLKSVNSQIPAYLDVPKSSWAYGSVQAAVTLGIANGTSAKTFSPNRTITRQEAATLLMRALKGELSQSAQVSLNDRYQVAAWALPYVQEAVHEKILVGYQGYFRPNAFLSREETAVLLNRLKTKMDQSQAKAKTPIILGWQYQSTTDEFIRVVKDSPINTLSPRWFYLQPDGTVVDYAEASLVQWAQQNGRQVWPLFGNRFDAKATNQALSSQANRTRIIQRLVELSDKYQLDGINIDFENILPGDRDAFTAFIKEMTDVLHAKGKKVSVDVPPDTQSDWSAAYDYANLGKYADYVVLMGYEEHWEGGSTAGSVSSLPWLNRISNQLLSRIPANKFIVGLPLYTRDWYKTNGTWQSQDLLVLESFQFLSQNRTSPTWDPGVSQYQASYQKNGASHQIWMEESRSLGAKMSASLHQPIAGFAYWYVGESLPEVWNVISNVYTLQKWKAL</sequence>
<dbReference type="RefSeq" id="WP_251870460.1">
    <property type="nucleotide sequence ID" value="NZ_CP098755.1"/>
</dbReference>
<proteinExistence type="predicted"/>
<dbReference type="PANTHER" id="PTHR46066">
    <property type="entry name" value="CHITINASE DOMAIN-CONTAINING PROTEIN 1 FAMILY MEMBER"/>
    <property type="match status" value="1"/>
</dbReference>
<dbReference type="InterPro" id="IPR011583">
    <property type="entry name" value="Chitinase_II/V-like_cat"/>
</dbReference>
<dbReference type="SUPFAM" id="SSF51445">
    <property type="entry name" value="(Trans)glycosidases"/>
    <property type="match status" value="1"/>
</dbReference>
<dbReference type="InterPro" id="IPR001119">
    <property type="entry name" value="SLH_dom"/>
</dbReference>
<dbReference type="InterPro" id="IPR017853">
    <property type="entry name" value="GH"/>
</dbReference>
<keyword evidence="4" id="KW-1185">Reference proteome</keyword>
<dbReference type="PANTHER" id="PTHR46066:SF2">
    <property type="entry name" value="CHITINASE DOMAIN-CONTAINING PROTEIN 1"/>
    <property type="match status" value="1"/>
</dbReference>
<dbReference type="SMART" id="SM00636">
    <property type="entry name" value="Glyco_18"/>
    <property type="match status" value="1"/>
</dbReference>
<dbReference type="Gene3D" id="3.10.50.10">
    <property type="match status" value="1"/>
</dbReference>
<dbReference type="InterPro" id="IPR001223">
    <property type="entry name" value="Glyco_hydro18_cat"/>
</dbReference>
<feature type="domain" description="SLH" evidence="1">
    <location>
        <begin position="157"/>
        <end position="216"/>
    </location>
</feature>
<accession>A0ABY4W8K0</accession>
<protein>
    <submittedName>
        <fullName evidence="3">S-layer homology domain-containing protein</fullName>
    </submittedName>
</protein>
<feature type="domain" description="SLH" evidence="1">
    <location>
        <begin position="92"/>
        <end position="155"/>
    </location>
</feature>
<evidence type="ECO:0000259" key="2">
    <source>
        <dbReference type="PROSITE" id="PS51910"/>
    </source>
</evidence>
<evidence type="ECO:0000313" key="4">
    <source>
        <dbReference type="Proteomes" id="UP001056500"/>
    </source>
</evidence>